<dbReference type="VEuPathDB" id="FungiDB:TERG_00359"/>
<reference evidence="7 8" key="1">
    <citation type="submission" date="2016-05" db="EMBL/GenBank/DDBJ databases">
        <title>Genome sequencing of Trichophyton rubrum CMCC(F)T1i isolated from hair.</title>
        <authorList>
            <person name="Zhan P."/>
            <person name="Tao Y."/>
            <person name="Liu W."/>
        </authorList>
    </citation>
    <scope>NUCLEOTIDE SEQUENCE [LARGE SCALE GENOMIC DNA]</scope>
    <source>
        <strain evidence="8">CMCC(F)T1i</strain>
    </source>
</reference>
<feature type="region of interest" description="Disordered" evidence="5">
    <location>
        <begin position="169"/>
        <end position="203"/>
    </location>
</feature>
<feature type="compositionally biased region" description="Basic and acidic residues" evidence="5">
    <location>
        <begin position="707"/>
        <end position="726"/>
    </location>
</feature>
<dbReference type="GO" id="GO:0000976">
    <property type="term" value="F:transcription cis-regulatory region binding"/>
    <property type="evidence" value="ECO:0007669"/>
    <property type="project" value="InterPro"/>
</dbReference>
<evidence type="ECO:0000259" key="6">
    <source>
        <dbReference type="PROSITE" id="PS00036"/>
    </source>
</evidence>
<name>A0A178ETX1_TRIRU</name>
<feature type="compositionally biased region" description="Polar residues" evidence="5">
    <location>
        <begin position="180"/>
        <end position="197"/>
    </location>
</feature>
<feature type="region of interest" description="Disordered" evidence="5">
    <location>
        <begin position="487"/>
        <end position="526"/>
    </location>
</feature>
<dbReference type="EMBL" id="LHPM01000018">
    <property type="protein sequence ID" value="OAL63524.1"/>
    <property type="molecule type" value="Genomic_DNA"/>
</dbReference>
<dbReference type="InterPro" id="IPR046347">
    <property type="entry name" value="bZIP_sf"/>
</dbReference>
<evidence type="ECO:0000256" key="3">
    <source>
        <dbReference type="ARBA" id="ARBA00022490"/>
    </source>
</evidence>
<feature type="region of interest" description="Disordered" evidence="5">
    <location>
        <begin position="317"/>
        <end position="361"/>
    </location>
</feature>
<feature type="compositionally biased region" description="Basic and acidic residues" evidence="5">
    <location>
        <begin position="758"/>
        <end position="854"/>
    </location>
</feature>
<comment type="subcellular location">
    <subcellularLocation>
        <location evidence="2">Cytoplasm</location>
    </subcellularLocation>
    <subcellularLocation>
        <location evidence="1">Nucleus</location>
    </subcellularLocation>
</comment>
<dbReference type="GO" id="GO:0090575">
    <property type="term" value="C:RNA polymerase II transcription regulator complex"/>
    <property type="evidence" value="ECO:0007669"/>
    <property type="project" value="TreeGrafter"/>
</dbReference>
<dbReference type="PROSITE" id="PS00036">
    <property type="entry name" value="BZIP_BASIC"/>
    <property type="match status" value="1"/>
</dbReference>
<feature type="compositionally biased region" description="Polar residues" evidence="5">
    <location>
        <begin position="335"/>
        <end position="344"/>
    </location>
</feature>
<comment type="caution">
    <text evidence="7">The sequence shown here is derived from an EMBL/GenBank/DDBJ whole genome shotgun (WGS) entry which is preliminary data.</text>
</comment>
<dbReference type="AlphaFoldDB" id="A0A178ETX1"/>
<evidence type="ECO:0000256" key="5">
    <source>
        <dbReference type="SAM" id="MobiDB-lite"/>
    </source>
</evidence>
<dbReference type="SMART" id="SM00338">
    <property type="entry name" value="BRLZ"/>
    <property type="match status" value="1"/>
</dbReference>
<feature type="compositionally biased region" description="Polar residues" evidence="5">
    <location>
        <begin position="646"/>
        <end position="658"/>
    </location>
</feature>
<dbReference type="SMART" id="SM01233">
    <property type="entry name" value="HABP4_PAI-RBP1"/>
    <property type="match status" value="1"/>
</dbReference>
<feature type="region of interest" description="Disordered" evidence="5">
    <location>
        <begin position="583"/>
        <end position="886"/>
    </location>
</feature>
<dbReference type="VEuPathDB" id="FungiDB:TERG_11550"/>
<sequence length="886" mass="98105">MRSVPIDHSGSRNGVMDEVATKSEPHHTVEGSCSSSLSTPEPEGEVVIQDPVQRQKRKGGRKPIYATSEERKQRNRQAQAAFRERRTEYIKQLETTIKHNEETLHSLQQSHRNAADECLMLRYKNSLLERILLEKGNQPLSLHGIACFLNKSRMLMYIGVDVQTELRLRGGSPNLPPNRLPTSQPSHGSSLAQTSPGPATHIPKLEPISVSQVHHEGSYIMQSPQHQASPSSHVSSPVATKSTAFGLQGTVSPTAADIQHQQQYKPHPYHRAQLSPQASGFRPGITSAATKSIEPTPILPSRIPPTYYLSPFQKQYNQLGNSVDGPDPPEGSTAADYQSQSLPRIQQRHHPISTSSDAEGMTASTSYIEQFDPMMDPDPFGLSASMHFPTPFTYTQSHGRQPKWAYVGTTYWSYFMEYIVSYSGPATLQVEEGIYSQLKEGVCCIFEALSFAGPTFPRAAQANSLNPKKQKAALPNRLRALFFRAGAKRATQASKRRQISGRARKRQRKNNTSFAPSTTPHRHSTRGRIPLLAKGFSAFCSGVQVAPYPRIVAINRKPSKEGNIKSRRHGGRPVQDINIYAQHTGNDPELDPNREPEPPVQVVDKNAPRRGKRDGPSEPRDTVAPPRGNRGPRLPGNEQAFRDRNAGSQNNRNRPTDTPSDRAPPAAHRNRDTRGNNIRDDRQSRTDRTITEKQVEQGWGSRSGESALRDERAGEDIARTEEKEAAEANAEEPVEEPEDKSKSYADYLAEQAQAKLELAAKESRKANEGAKMDKKWAAAKELKRDDEEDEYIKGQSKESKRERQRKEKNILEVDMRFVEVPRRGGDSSRGRGRGGDRGGDRGRGGRGGRGDFRGGRGNGRGAPRGGPSHATGPTVDEKNFPSLGGK</sequence>
<feature type="compositionally biased region" description="Basic residues" evidence="5">
    <location>
        <begin position="494"/>
        <end position="509"/>
    </location>
</feature>
<dbReference type="InterPro" id="IPR050936">
    <property type="entry name" value="AP-1-like"/>
</dbReference>
<dbReference type="InterPro" id="IPR004827">
    <property type="entry name" value="bZIP"/>
</dbReference>
<evidence type="ECO:0000313" key="7">
    <source>
        <dbReference type="EMBL" id="OAL63524.1"/>
    </source>
</evidence>
<dbReference type="PANTHER" id="PTHR40621">
    <property type="entry name" value="TRANSCRIPTION FACTOR KAPC-RELATED"/>
    <property type="match status" value="1"/>
</dbReference>
<feature type="compositionally biased region" description="Gly residues" evidence="5">
    <location>
        <begin position="855"/>
        <end position="864"/>
    </location>
</feature>
<feature type="compositionally biased region" description="Polar residues" evidence="5">
    <location>
        <begin position="510"/>
        <end position="519"/>
    </location>
</feature>
<feature type="compositionally biased region" description="Low complexity" evidence="5">
    <location>
        <begin position="748"/>
        <end position="757"/>
    </location>
</feature>
<dbReference type="Gene3D" id="1.20.5.170">
    <property type="match status" value="1"/>
</dbReference>
<feature type="compositionally biased region" description="Acidic residues" evidence="5">
    <location>
        <begin position="729"/>
        <end position="738"/>
    </location>
</feature>
<dbReference type="InterPro" id="IPR006861">
    <property type="entry name" value="HABP4_PAIRBP1-bd"/>
</dbReference>
<feature type="compositionally biased region" description="Polar residues" evidence="5">
    <location>
        <begin position="352"/>
        <end position="361"/>
    </location>
</feature>
<organism evidence="7 8">
    <name type="scientific">Trichophyton rubrum</name>
    <name type="common">Athlete's foot fungus</name>
    <name type="synonym">Epidermophyton rubrum</name>
    <dbReference type="NCBI Taxonomy" id="5551"/>
    <lineage>
        <taxon>Eukaryota</taxon>
        <taxon>Fungi</taxon>
        <taxon>Dikarya</taxon>
        <taxon>Ascomycota</taxon>
        <taxon>Pezizomycotina</taxon>
        <taxon>Eurotiomycetes</taxon>
        <taxon>Eurotiomycetidae</taxon>
        <taxon>Onygenales</taxon>
        <taxon>Arthrodermataceae</taxon>
        <taxon>Trichophyton</taxon>
    </lineage>
</organism>
<evidence type="ECO:0000256" key="4">
    <source>
        <dbReference type="ARBA" id="ARBA00023242"/>
    </source>
</evidence>
<dbReference type="GO" id="GO:0001228">
    <property type="term" value="F:DNA-binding transcription activator activity, RNA polymerase II-specific"/>
    <property type="evidence" value="ECO:0007669"/>
    <property type="project" value="TreeGrafter"/>
</dbReference>
<evidence type="ECO:0000256" key="2">
    <source>
        <dbReference type="ARBA" id="ARBA00004496"/>
    </source>
</evidence>
<evidence type="ECO:0000313" key="8">
    <source>
        <dbReference type="Proteomes" id="UP000243015"/>
    </source>
</evidence>
<feature type="compositionally biased region" description="Basic and acidic residues" evidence="5">
    <location>
        <begin position="669"/>
        <end position="695"/>
    </location>
</feature>
<feature type="domain" description="BZIP" evidence="6">
    <location>
        <begin position="71"/>
        <end position="85"/>
    </location>
</feature>
<feature type="compositionally biased region" description="Basic and acidic residues" evidence="5">
    <location>
        <begin position="19"/>
        <end position="29"/>
    </location>
</feature>
<keyword evidence="4" id="KW-0539">Nucleus</keyword>
<dbReference type="GO" id="GO:0005737">
    <property type="term" value="C:cytoplasm"/>
    <property type="evidence" value="ECO:0007669"/>
    <property type="project" value="UniProtKB-SubCell"/>
</dbReference>
<dbReference type="PANTHER" id="PTHR40621:SF9">
    <property type="entry name" value="MEAB PROTEIN"/>
    <property type="match status" value="1"/>
</dbReference>
<gene>
    <name evidence="7" type="ORF">A7C99_5920</name>
</gene>
<dbReference type="CDD" id="cd14688">
    <property type="entry name" value="bZIP_YAP"/>
    <property type="match status" value="1"/>
</dbReference>
<dbReference type="InterPro" id="IPR019084">
    <property type="entry name" value="STM1-like_N"/>
</dbReference>
<dbReference type="Proteomes" id="UP000243015">
    <property type="component" value="Unassembled WGS sequence"/>
</dbReference>
<protein>
    <recommendedName>
        <fullName evidence="6">BZIP domain-containing protein</fullName>
    </recommendedName>
</protein>
<feature type="region of interest" description="Disordered" evidence="5">
    <location>
        <begin position="1"/>
        <end position="81"/>
    </location>
</feature>
<dbReference type="Gene3D" id="6.10.140.1040">
    <property type="match status" value="1"/>
</dbReference>
<keyword evidence="3" id="KW-0963">Cytoplasm</keyword>
<dbReference type="Pfam" id="PF09598">
    <property type="entry name" value="Stm1_N"/>
    <property type="match status" value="1"/>
</dbReference>
<dbReference type="SUPFAM" id="SSF57959">
    <property type="entry name" value="Leucine zipper domain"/>
    <property type="match status" value="1"/>
</dbReference>
<accession>A0A178ETX1</accession>
<proteinExistence type="predicted"/>
<feature type="compositionally biased region" description="Low complexity" evidence="5">
    <location>
        <begin position="625"/>
        <end position="637"/>
    </location>
</feature>
<evidence type="ECO:0000256" key="1">
    <source>
        <dbReference type="ARBA" id="ARBA00004123"/>
    </source>
</evidence>